<evidence type="ECO:0008006" key="3">
    <source>
        <dbReference type="Google" id="ProtNLM"/>
    </source>
</evidence>
<accession>A0A5Q6S554</accession>
<dbReference type="OrthoDB" id="5146042at2"/>
<evidence type="ECO:0000313" key="2">
    <source>
        <dbReference type="Proteomes" id="UP000307768"/>
    </source>
</evidence>
<reference evidence="1 2" key="1">
    <citation type="submission" date="2019-09" db="EMBL/GenBank/DDBJ databases">
        <title>Mumia zhuanghuii sp. nov. isolated from the intestinal contents of plateau pika (Ochotona curzoniae) in the Qinghai-Tibet plateau of China.</title>
        <authorList>
            <person name="Tian Z."/>
        </authorList>
    </citation>
    <scope>NUCLEOTIDE SEQUENCE [LARGE SCALE GENOMIC DNA]</scope>
    <source>
        <strain evidence="2">350</strain>
    </source>
</reference>
<dbReference type="Proteomes" id="UP000307768">
    <property type="component" value="Unassembled WGS sequence"/>
</dbReference>
<sequence length="311" mass="35205">MLAQQSGVIARRQLLDVGLRPHHIRRMLRRRELSPLFPGVYLDHTGAATWRQRAWGAVLYAWPAALSGESAIRAAERVRLDSTADDVVEVAIDRRRDVAKQPGLRVTRRKDLETMVSWNRSPPRLHYEEAVLDLATECDDKIDGVAVLARACASRRTTADRILSVMRRRARVRRRRWFRAVLADIASGTHSVLEHGYLRRVEHPHGLPAARRQLKAVGSEGTVYRDADLRLLVVELDGRIYHESATQRDSDLDRHLDVLVEGRPTARLGWGQVFRWPCRTAAKLALILQQHGWTGEPERCASPDCAIVDGA</sequence>
<comment type="caution">
    <text evidence="1">The sequence shown here is derived from an EMBL/GenBank/DDBJ whole genome shotgun (WGS) entry which is preliminary data.</text>
</comment>
<proteinExistence type="predicted"/>
<evidence type="ECO:0000313" key="1">
    <source>
        <dbReference type="EMBL" id="KAA1425533.1"/>
    </source>
</evidence>
<organism evidence="1 2">
    <name type="scientific">Mumia zhuanghuii</name>
    <dbReference type="NCBI Taxonomy" id="2585211"/>
    <lineage>
        <taxon>Bacteria</taxon>
        <taxon>Bacillati</taxon>
        <taxon>Actinomycetota</taxon>
        <taxon>Actinomycetes</taxon>
        <taxon>Propionibacteriales</taxon>
        <taxon>Nocardioidaceae</taxon>
        <taxon>Mumia</taxon>
    </lineage>
</organism>
<gene>
    <name evidence="1" type="ORF">FE697_005075</name>
</gene>
<dbReference type="EMBL" id="VDFQ02000001">
    <property type="protein sequence ID" value="KAA1425533.1"/>
    <property type="molecule type" value="Genomic_DNA"/>
</dbReference>
<dbReference type="AlphaFoldDB" id="A0A5Q6S554"/>
<protein>
    <recommendedName>
        <fullName evidence="3">Transcriptional regulator, AbiEi antitoxin, Type IV TA system</fullName>
    </recommendedName>
</protein>
<name>A0A5Q6S554_9ACTN</name>